<evidence type="ECO:0000313" key="1">
    <source>
        <dbReference type="EMBL" id="NVP01884.1"/>
    </source>
</evidence>
<protein>
    <submittedName>
        <fullName evidence="1">Uncharacterized protein</fullName>
    </submittedName>
</protein>
<comment type="caution">
    <text evidence="1">The sequence shown here is derived from an EMBL/GenBank/DDBJ whole genome shotgun (WGS) entry which is preliminary data.</text>
</comment>
<reference evidence="1 2" key="1">
    <citation type="submission" date="2020-06" db="EMBL/GenBank/DDBJ databases">
        <title>Photobacterium damselae subsp. damselae comparative genomics.</title>
        <authorList>
            <person name="Osorio C.R."/>
        </authorList>
    </citation>
    <scope>NUCLEOTIDE SEQUENCE [LARGE SCALE GENOMIC DNA]</scope>
    <source>
        <strain evidence="1 2">TW250/03</strain>
    </source>
</reference>
<gene>
    <name evidence="1" type="ORF">HWA77_16845</name>
</gene>
<dbReference type="Proteomes" id="UP000533429">
    <property type="component" value="Unassembled WGS sequence"/>
</dbReference>
<proteinExistence type="predicted"/>
<organism evidence="1 2">
    <name type="scientific">Photobacterium damselae subsp. damselae</name>
    <name type="common">Listonella damsela</name>
    <dbReference type="NCBI Taxonomy" id="85581"/>
    <lineage>
        <taxon>Bacteria</taxon>
        <taxon>Pseudomonadati</taxon>
        <taxon>Pseudomonadota</taxon>
        <taxon>Gammaproteobacteria</taxon>
        <taxon>Vibrionales</taxon>
        <taxon>Vibrionaceae</taxon>
        <taxon>Photobacterium</taxon>
    </lineage>
</organism>
<evidence type="ECO:0000313" key="2">
    <source>
        <dbReference type="Proteomes" id="UP000533429"/>
    </source>
</evidence>
<name>A0A850QVL1_PHODD</name>
<sequence length="207" mass="24440">MIKHNIIPQNLIQKAVSLAIADVCSKQEEKHSYVNRFIYHYFGTIDIKPVQLKEFIFTDNLSYEQKLDNIDEFIKGNGENIALVDKYFSIKAFPAIKHRIDSRYYEHLELKRSQQLNIEAKSFSDNIVSTEHLIEQLLQIDVDSRNKIQNWVTETSSVLSESEQRSALEKWFDKSVNLEHIDLEYFYSFNELYKNYDVGRIAYELSL</sequence>
<accession>A0A850QVL1</accession>
<dbReference type="EMBL" id="JABXOR010001070">
    <property type="protein sequence ID" value="NVP01884.1"/>
    <property type="molecule type" value="Genomic_DNA"/>
</dbReference>
<dbReference type="AlphaFoldDB" id="A0A850QVL1"/>